<dbReference type="InterPro" id="IPR049573">
    <property type="entry name" value="PTPDC1_PTP"/>
</dbReference>
<dbReference type="Gene3D" id="3.90.190.10">
    <property type="entry name" value="Protein tyrosine phosphatase superfamily"/>
    <property type="match status" value="1"/>
</dbReference>
<dbReference type="SUPFAM" id="SSF52799">
    <property type="entry name" value="(Phosphotyrosine protein) phosphatases II"/>
    <property type="match status" value="1"/>
</dbReference>
<dbReference type="AlphaFoldDB" id="G5AEU0"/>
<keyword evidence="7" id="KW-1185">Reference proteome</keyword>
<dbReference type="SMR" id="G5AEU0"/>
<feature type="compositionally biased region" description="Low complexity" evidence="2">
    <location>
        <begin position="475"/>
        <end position="488"/>
    </location>
</feature>
<evidence type="ECO:0000256" key="1">
    <source>
        <dbReference type="ARBA" id="ARBA00022801"/>
    </source>
</evidence>
<dbReference type="InterPro" id="IPR020422">
    <property type="entry name" value="TYR_PHOSPHATASE_DUAL_dom"/>
</dbReference>
<reference evidence="6 7" key="1">
    <citation type="journal article" date="2006" name="Science">
        <title>Phytophthora genome sequences uncover evolutionary origins and mechanisms of pathogenesis.</title>
        <authorList>
            <person name="Tyler B.M."/>
            <person name="Tripathy S."/>
            <person name="Zhang X."/>
            <person name="Dehal P."/>
            <person name="Jiang R.H."/>
            <person name="Aerts A."/>
            <person name="Arredondo F.D."/>
            <person name="Baxter L."/>
            <person name="Bensasson D."/>
            <person name="Beynon J.L."/>
            <person name="Chapman J."/>
            <person name="Damasceno C.M."/>
            <person name="Dorrance A.E."/>
            <person name="Dou D."/>
            <person name="Dickerman A.W."/>
            <person name="Dubchak I.L."/>
            <person name="Garbelotto M."/>
            <person name="Gijzen M."/>
            <person name="Gordon S.G."/>
            <person name="Govers F."/>
            <person name="Grunwald N.J."/>
            <person name="Huang W."/>
            <person name="Ivors K.L."/>
            <person name="Jones R.W."/>
            <person name="Kamoun S."/>
            <person name="Krampis K."/>
            <person name="Lamour K.H."/>
            <person name="Lee M.K."/>
            <person name="McDonald W.H."/>
            <person name="Medina M."/>
            <person name="Meijer H.J."/>
            <person name="Nordberg E.K."/>
            <person name="Maclean D.J."/>
            <person name="Ospina-Giraldo M.D."/>
            <person name="Morris P.F."/>
            <person name="Phuntumart V."/>
            <person name="Putnam N.H."/>
            <person name="Rash S."/>
            <person name="Rose J.K."/>
            <person name="Sakihama Y."/>
            <person name="Salamov A.A."/>
            <person name="Savidor A."/>
            <person name="Scheuring C.F."/>
            <person name="Smith B.M."/>
            <person name="Sobral B.W."/>
            <person name="Terry A."/>
            <person name="Torto-Alalibo T.A."/>
            <person name="Win J."/>
            <person name="Xu Z."/>
            <person name="Zhang H."/>
            <person name="Grigoriev I.V."/>
            <person name="Rokhsar D.S."/>
            <person name="Boore J.L."/>
        </authorList>
    </citation>
    <scope>NUCLEOTIDE SEQUENCE [LARGE SCALE GENOMIC DNA]</scope>
    <source>
        <strain evidence="6 7">P6497</strain>
    </source>
</reference>
<dbReference type="PROSITE" id="PS50056">
    <property type="entry name" value="TYR_PHOSPHATASE_2"/>
    <property type="match status" value="1"/>
</dbReference>
<feature type="compositionally biased region" description="Basic and acidic residues" evidence="2">
    <location>
        <begin position="499"/>
        <end position="511"/>
    </location>
</feature>
<proteinExistence type="predicted"/>
<accession>G5AEU0</accession>
<dbReference type="CDD" id="cd14506">
    <property type="entry name" value="PTP_PTPDC1"/>
    <property type="match status" value="1"/>
</dbReference>
<dbReference type="Pfam" id="PF22785">
    <property type="entry name" value="Tc-R-P"/>
    <property type="match status" value="1"/>
</dbReference>
<feature type="domain" description="Tyrosine-protein phosphatase" evidence="4">
    <location>
        <begin position="115"/>
        <end position="210"/>
    </location>
</feature>
<dbReference type="Proteomes" id="UP000002640">
    <property type="component" value="Unassembled WGS sequence"/>
</dbReference>
<gene>
    <name evidence="6" type="ORF">PHYSODRAFT_251507</name>
</gene>
<keyword evidence="1" id="KW-0378">Hydrolase</keyword>
<dbReference type="InterPro" id="IPR029021">
    <property type="entry name" value="Prot-tyrosine_phosphatase-like"/>
</dbReference>
<evidence type="ECO:0000259" key="4">
    <source>
        <dbReference type="PROSITE" id="PS50055"/>
    </source>
</evidence>
<feature type="domain" description="Tyrosine-protein phosphatase" evidence="3">
    <location>
        <begin position="52"/>
        <end position="215"/>
    </location>
</feature>
<evidence type="ECO:0000256" key="2">
    <source>
        <dbReference type="SAM" id="MobiDB-lite"/>
    </source>
</evidence>
<dbReference type="GeneID" id="20638161"/>
<dbReference type="InParanoid" id="G5AEU0"/>
<dbReference type="STRING" id="1094619.G5AEU0"/>
<dbReference type="PANTHER" id="PTHR23339">
    <property type="entry name" value="TYROSINE SPECIFIC PROTEIN PHOSPHATASE AND DUAL SPECIFICITY PROTEIN PHOSPHATASE"/>
    <property type="match status" value="1"/>
</dbReference>
<dbReference type="PROSITE" id="PS50054">
    <property type="entry name" value="TYR_PHOSPHATASE_DUAL"/>
    <property type="match status" value="1"/>
</dbReference>
<dbReference type="KEGG" id="psoj:PHYSODRAFT_251507"/>
<dbReference type="PROSITE" id="PS50055">
    <property type="entry name" value="TYR_PHOSPHATASE_PTP"/>
    <property type="match status" value="1"/>
</dbReference>
<organism evidence="6 7">
    <name type="scientific">Phytophthora sojae (strain P6497)</name>
    <name type="common">Soybean stem and root rot agent</name>
    <name type="synonym">Phytophthora megasperma f. sp. glycines</name>
    <dbReference type="NCBI Taxonomy" id="1094619"/>
    <lineage>
        <taxon>Eukaryota</taxon>
        <taxon>Sar</taxon>
        <taxon>Stramenopiles</taxon>
        <taxon>Oomycota</taxon>
        <taxon>Peronosporomycetes</taxon>
        <taxon>Peronosporales</taxon>
        <taxon>Peronosporaceae</taxon>
        <taxon>Phytophthora</taxon>
    </lineage>
</organism>
<evidence type="ECO:0000313" key="6">
    <source>
        <dbReference type="EMBL" id="EGZ05730.1"/>
    </source>
</evidence>
<evidence type="ECO:0000313" key="7">
    <source>
        <dbReference type="Proteomes" id="UP000002640"/>
    </source>
</evidence>
<dbReference type="PROSITE" id="PS00383">
    <property type="entry name" value="TYR_PHOSPHATASE_1"/>
    <property type="match status" value="1"/>
</dbReference>
<sequence length="576" mass="63475">MGSPVKAREWEKTLKVKCRLCGGARCKRCSESAALAKTDSPVRGLHADWVADCALAMMRPSSRLMSKYKIAEQFHKLNITAVFNLTLPGEHPYCGDGLGPSGFPYDPEKDLMAENIRFYNFGWEDMTTPTLSFMMDIVKVIASVLLTGHHRVAVHCHAGYGRTGITIACALIFLHNIPPELAIRLVRRDRPGSVQTAGQAQFVHDFHAYLNAARVVFALPKIHDLFTLAETVEHQNRRLHGEGAVNSNLPRVLDFLCAEVEGAVAASSDVVTVASAFVHHLCVRQQEAWPRTSECTKDFYRSTPSGSAELLERHRQFIGGAVNASLSESSSISFDVIEAPEPVTREQLFPIKVGFNVGEWNWEEASALCSNASIHAILLLDWLEHLREPLLSSQLVEKLLESETHGNSSSATNSNYRFQQLHQLPAYAMRSLDRVLSCLRVLEAKLEQFATGDILFDAVCGEAHPRPNIASVTITSTSPRPSPRSSSPIKIDPLPTSFNRREEEEKKEEKSLALPSSPSSSPKKVDLSPLPPQPVPDKESELSDDSFAISLAAELTNPPALPSVRDGGRYSRRAGK</sequence>
<dbReference type="InterPro" id="IPR003595">
    <property type="entry name" value="Tyr_Pase_cat"/>
</dbReference>
<dbReference type="FunFam" id="3.90.190.10:FF:000157">
    <property type="entry name" value="Protein-tyrosine phosphatase"/>
    <property type="match status" value="1"/>
</dbReference>
<feature type="compositionally biased region" description="Low complexity" evidence="2">
    <location>
        <begin position="512"/>
        <end position="522"/>
    </location>
</feature>
<dbReference type="OMA" id="DPEKDLM"/>
<dbReference type="InterPro" id="IPR000242">
    <property type="entry name" value="PTP_cat"/>
</dbReference>
<dbReference type="SMART" id="SM00404">
    <property type="entry name" value="PTPc_motif"/>
    <property type="match status" value="1"/>
</dbReference>
<dbReference type="GO" id="GO:0060271">
    <property type="term" value="P:cilium assembly"/>
    <property type="evidence" value="ECO:0007669"/>
    <property type="project" value="InterPro"/>
</dbReference>
<dbReference type="RefSeq" id="XP_009538591.1">
    <property type="nucleotide sequence ID" value="XM_009540296.1"/>
</dbReference>
<evidence type="ECO:0000259" key="5">
    <source>
        <dbReference type="PROSITE" id="PS50056"/>
    </source>
</evidence>
<name>G5AEU0_PHYSP</name>
<evidence type="ECO:0000259" key="3">
    <source>
        <dbReference type="PROSITE" id="PS50054"/>
    </source>
</evidence>
<protein>
    <recommendedName>
        <fullName evidence="8">Tyrosine specific protein phosphatases domain-containing protein</fullName>
    </recommendedName>
</protein>
<feature type="domain" description="Tyrosine specific protein phosphatases" evidence="5">
    <location>
        <begin position="135"/>
        <end position="201"/>
    </location>
</feature>
<dbReference type="InterPro" id="IPR000387">
    <property type="entry name" value="Tyr_Pase_dom"/>
</dbReference>
<evidence type="ECO:0008006" key="8">
    <source>
        <dbReference type="Google" id="ProtNLM"/>
    </source>
</evidence>
<feature type="region of interest" description="Disordered" evidence="2">
    <location>
        <begin position="470"/>
        <end position="576"/>
    </location>
</feature>
<dbReference type="EMBL" id="JH159165">
    <property type="protein sequence ID" value="EGZ05730.1"/>
    <property type="molecule type" value="Genomic_DNA"/>
</dbReference>
<dbReference type="InterPro" id="IPR050561">
    <property type="entry name" value="PTP"/>
</dbReference>
<dbReference type="InterPro" id="IPR016130">
    <property type="entry name" value="Tyr_Pase_AS"/>
</dbReference>
<dbReference type="GO" id="GO:0004725">
    <property type="term" value="F:protein tyrosine phosphatase activity"/>
    <property type="evidence" value="ECO:0007669"/>
    <property type="project" value="InterPro"/>
</dbReference>